<dbReference type="AlphaFoldDB" id="A0A841LBA0"/>
<dbReference type="GO" id="GO:0003700">
    <property type="term" value="F:DNA-binding transcription factor activity"/>
    <property type="evidence" value="ECO:0007669"/>
    <property type="project" value="TreeGrafter"/>
</dbReference>
<feature type="domain" description="HTH lacI-type" evidence="4">
    <location>
        <begin position="3"/>
        <end position="57"/>
    </location>
</feature>
<evidence type="ECO:0000256" key="3">
    <source>
        <dbReference type="ARBA" id="ARBA00023163"/>
    </source>
</evidence>
<dbReference type="InterPro" id="IPR000843">
    <property type="entry name" value="HTH_LacI"/>
</dbReference>
<dbReference type="SUPFAM" id="SSF47413">
    <property type="entry name" value="lambda repressor-like DNA-binding domains"/>
    <property type="match status" value="1"/>
</dbReference>
<evidence type="ECO:0000256" key="1">
    <source>
        <dbReference type="ARBA" id="ARBA00023015"/>
    </source>
</evidence>
<dbReference type="InterPro" id="IPR046335">
    <property type="entry name" value="LacI/GalR-like_sensor"/>
</dbReference>
<evidence type="ECO:0000256" key="2">
    <source>
        <dbReference type="ARBA" id="ARBA00023125"/>
    </source>
</evidence>
<name>A0A841LBA0_9SPHN</name>
<evidence type="ECO:0000313" key="5">
    <source>
        <dbReference type="EMBL" id="MBB6228941.1"/>
    </source>
</evidence>
<evidence type="ECO:0000259" key="4">
    <source>
        <dbReference type="PROSITE" id="PS50932"/>
    </source>
</evidence>
<dbReference type="Proteomes" id="UP000538147">
    <property type="component" value="Unassembled WGS sequence"/>
</dbReference>
<reference evidence="5 6" key="1">
    <citation type="submission" date="2020-08" db="EMBL/GenBank/DDBJ databases">
        <title>Genomic Encyclopedia of Type Strains, Phase IV (KMG-IV): sequencing the most valuable type-strain genomes for metagenomic binning, comparative biology and taxonomic classification.</title>
        <authorList>
            <person name="Goeker M."/>
        </authorList>
    </citation>
    <scope>NUCLEOTIDE SEQUENCE [LARGE SCALE GENOMIC DNA]</scope>
    <source>
        <strain evidence="5 6">DSM 102189</strain>
    </source>
</reference>
<comment type="caution">
    <text evidence="5">The sequence shown here is derived from an EMBL/GenBank/DDBJ whole genome shotgun (WGS) entry which is preliminary data.</text>
</comment>
<protein>
    <submittedName>
        <fullName evidence="5">DNA-binding LacI/PurR family transcriptional regulator</fullName>
    </submittedName>
</protein>
<dbReference type="PANTHER" id="PTHR30146:SF120">
    <property type="entry name" value="ALANINE RACEMASE"/>
    <property type="match status" value="1"/>
</dbReference>
<dbReference type="CDD" id="cd01392">
    <property type="entry name" value="HTH_LacI"/>
    <property type="match status" value="1"/>
</dbReference>
<dbReference type="EMBL" id="JACIIV010000028">
    <property type="protein sequence ID" value="MBB6228941.1"/>
    <property type="molecule type" value="Genomic_DNA"/>
</dbReference>
<sequence length="338" mass="35579">MIRTLTDLAKATGLSKSTVSRALAGNPVIAIETRRRVAELATQHGFQINQTARALRIGKAQAIGVVLPLGHETGQHPSDPFFITMVGHLADALTDRGQDLLLSRVIPADDGWLDRIVASGRTDGIIIIGQSDQGAIIDRVAARHRPLVVWGAHLPGQSYCSVGTDNLRGGALATTHLLAAGRRQLVFYGNPKVPEIGLRLEGHANASAEAGLGVRMVPVPMTPEAAYAMIAADLAQGAPIDGIVAASDTIAMMAIRALAERNQSVPGDVAVVGYDDVTLAAHTNPPLTTVRQDLKQGADRLVDLLFRRMAGEDTESVILPPELVVRGSSHDGCATLPG</sequence>
<keyword evidence="3" id="KW-0804">Transcription</keyword>
<dbReference type="InterPro" id="IPR028082">
    <property type="entry name" value="Peripla_BP_I"/>
</dbReference>
<accession>A0A841LBA0</accession>
<proteinExistence type="predicted"/>
<dbReference type="Gene3D" id="3.40.50.2300">
    <property type="match status" value="2"/>
</dbReference>
<dbReference type="Pfam" id="PF00356">
    <property type="entry name" value="LacI"/>
    <property type="match status" value="1"/>
</dbReference>
<dbReference type="GO" id="GO:0000976">
    <property type="term" value="F:transcription cis-regulatory region binding"/>
    <property type="evidence" value="ECO:0007669"/>
    <property type="project" value="TreeGrafter"/>
</dbReference>
<dbReference type="InterPro" id="IPR010982">
    <property type="entry name" value="Lambda_DNA-bd_dom_sf"/>
</dbReference>
<dbReference type="PANTHER" id="PTHR30146">
    <property type="entry name" value="LACI-RELATED TRANSCRIPTIONAL REPRESSOR"/>
    <property type="match status" value="1"/>
</dbReference>
<dbReference type="SMART" id="SM00354">
    <property type="entry name" value="HTH_LACI"/>
    <property type="match status" value="1"/>
</dbReference>
<keyword evidence="1" id="KW-0805">Transcription regulation</keyword>
<gene>
    <name evidence="5" type="ORF">FHS79_003139</name>
</gene>
<dbReference type="PROSITE" id="PS50932">
    <property type="entry name" value="HTH_LACI_2"/>
    <property type="match status" value="1"/>
</dbReference>
<dbReference type="SUPFAM" id="SSF53822">
    <property type="entry name" value="Periplasmic binding protein-like I"/>
    <property type="match status" value="1"/>
</dbReference>
<keyword evidence="6" id="KW-1185">Reference proteome</keyword>
<keyword evidence="2 5" id="KW-0238">DNA-binding</keyword>
<dbReference type="Gene3D" id="1.10.260.40">
    <property type="entry name" value="lambda repressor-like DNA-binding domains"/>
    <property type="match status" value="1"/>
</dbReference>
<evidence type="ECO:0000313" key="6">
    <source>
        <dbReference type="Proteomes" id="UP000538147"/>
    </source>
</evidence>
<organism evidence="5 6">
    <name type="scientific">Polymorphobacter multimanifer</name>
    <dbReference type="NCBI Taxonomy" id="1070431"/>
    <lineage>
        <taxon>Bacteria</taxon>
        <taxon>Pseudomonadati</taxon>
        <taxon>Pseudomonadota</taxon>
        <taxon>Alphaproteobacteria</taxon>
        <taxon>Sphingomonadales</taxon>
        <taxon>Sphingosinicellaceae</taxon>
        <taxon>Polymorphobacter</taxon>
    </lineage>
</organism>
<dbReference type="Pfam" id="PF13377">
    <property type="entry name" value="Peripla_BP_3"/>
    <property type="match status" value="1"/>
</dbReference>
<dbReference type="RefSeq" id="WP_184202211.1">
    <property type="nucleotide sequence ID" value="NZ_BMOX01000016.1"/>
</dbReference>